<proteinExistence type="inferred from homology"/>
<dbReference type="AlphaFoldDB" id="A0A1G2NZI4"/>
<comment type="caution">
    <text evidence="10">The sequence shown here is derived from an EMBL/GenBank/DDBJ whole genome shotgun (WGS) entry which is preliminary data.</text>
</comment>
<evidence type="ECO:0000256" key="6">
    <source>
        <dbReference type="ARBA" id="ARBA00022603"/>
    </source>
</evidence>
<dbReference type="EC" id="2.1.1.77" evidence="3 9"/>
<dbReference type="NCBIfam" id="TIGR00080">
    <property type="entry name" value="pimt"/>
    <property type="match status" value="1"/>
</dbReference>
<evidence type="ECO:0000256" key="2">
    <source>
        <dbReference type="ARBA" id="ARBA00005369"/>
    </source>
</evidence>
<dbReference type="SUPFAM" id="SSF53335">
    <property type="entry name" value="S-adenosyl-L-methionine-dependent methyltransferases"/>
    <property type="match status" value="1"/>
</dbReference>
<dbReference type="InterPro" id="IPR029063">
    <property type="entry name" value="SAM-dependent_MTases_sf"/>
</dbReference>
<keyword evidence="5" id="KW-0963">Cytoplasm</keyword>
<dbReference type="PANTHER" id="PTHR11579:SF0">
    <property type="entry name" value="PROTEIN-L-ISOASPARTATE(D-ASPARTATE) O-METHYLTRANSFERASE"/>
    <property type="match status" value="1"/>
</dbReference>
<evidence type="ECO:0000256" key="8">
    <source>
        <dbReference type="ARBA" id="ARBA00022691"/>
    </source>
</evidence>
<dbReference type="Proteomes" id="UP000177269">
    <property type="component" value="Unassembled WGS sequence"/>
</dbReference>
<dbReference type="EMBL" id="MHSK01000032">
    <property type="protein sequence ID" value="OHA41506.1"/>
    <property type="molecule type" value="Genomic_DNA"/>
</dbReference>
<dbReference type="GO" id="GO:0030091">
    <property type="term" value="P:protein repair"/>
    <property type="evidence" value="ECO:0007669"/>
    <property type="project" value="UniProtKB-UniRule"/>
</dbReference>
<keyword evidence="7 10" id="KW-0808">Transferase</keyword>
<dbReference type="Gene3D" id="3.40.50.150">
    <property type="entry name" value="Vaccinia Virus protein VP39"/>
    <property type="match status" value="1"/>
</dbReference>
<dbReference type="GO" id="GO:0032259">
    <property type="term" value="P:methylation"/>
    <property type="evidence" value="ECO:0007669"/>
    <property type="project" value="UniProtKB-KW"/>
</dbReference>
<dbReference type="CDD" id="cd02440">
    <property type="entry name" value="AdoMet_MTases"/>
    <property type="match status" value="1"/>
</dbReference>
<evidence type="ECO:0000256" key="7">
    <source>
        <dbReference type="ARBA" id="ARBA00022679"/>
    </source>
</evidence>
<dbReference type="InterPro" id="IPR000682">
    <property type="entry name" value="PCMT"/>
</dbReference>
<keyword evidence="8" id="KW-0949">S-adenosyl-L-methionine</keyword>
<keyword evidence="6 10" id="KW-0489">Methyltransferase</keyword>
<dbReference type="GO" id="GO:0004719">
    <property type="term" value="F:protein-L-isoaspartate (D-aspartate) O-methyltransferase activity"/>
    <property type="evidence" value="ECO:0007669"/>
    <property type="project" value="UniProtKB-UniRule"/>
</dbReference>
<name>A0A1G2NZI4_9BACT</name>
<reference evidence="10 11" key="1">
    <citation type="journal article" date="2016" name="Nat. Commun.">
        <title>Thousands of microbial genomes shed light on interconnected biogeochemical processes in an aquifer system.</title>
        <authorList>
            <person name="Anantharaman K."/>
            <person name="Brown C.T."/>
            <person name="Hug L.A."/>
            <person name="Sharon I."/>
            <person name="Castelle C.J."/>
            <person name="Probst A.J."/>
            <person name="Thomas B.C."/>
            <person name="Singh A."/>
            <person name="Wilkins M.J."/>
            <person name="Karaoz U."/>
            <person name="Brodie E.L."/>
            <person name="Williams K.H."/>
            <person name="Hubbard S.S."/>
            <person name="Banfield J.F."/>
        </authorList>
    </citation>
    <scope>NUCLEOTIDE SEQUENCE [LARGE SCALE GENOMIC DNA]</scope>
</reference>
<dbReference type="PANTHER" id="PTHR11579">
    <property type="entry name" value="PROTEIN-L-ISOASPARTATE O-METHYLTRANSFERASE"/>
    <property type="match status" value="1"/>
</dbReference>
<sequence>MKTREDLTRHLEKGSKVFKNELVKEAFANVDRKDFVPEDYAYEAYEDYAIPIGYGATISQPTTVAFMLELLNARRGDKILDVGSGSGWTTALLSKIIGEEGHVWGVEIVPELVEQGRQKLKKYQTGNAQILLASETVGLPDHAPYDRILVSAAANEIPNELVDTLKIGGVMVIPVKNSILKIIKKDERRIDTEEYPGFSFVPLV</sequence>
<organism evidence="10 11">
    <name type="scientific">Candidatus Taylorbacteria bacterium RIFCSPLOWO2_12_FULL_43_20</name>
    <dbReference type="NCBI Taxonomy" id="1802332"/>
    <lineage>
        <taxon>Bacteria</taxon>
        <taxon>Candidatus Tayloriibacteriota</taxon>
    </lineage>
</organism>
<protein>
    <recommendedName>
        <fullName evidence="4 9">Protein-L-isoaspartate O-methyltransferase</fullName>
        <ecNumber evidence="3 9">2.1.1.77</ecNumber>
    </recommendedName>
</protein>
<accession>A0A1G2NZI4</accession>
<evidence type="ECO:0000256" key="9">
    <source>
        <dbReference type="NCBIfam" id="TIGR00080"/>
    </source>
</evidence>
<dbReference type="Pfam" id="PF01135">
    <property type="entry name" value="PCMT"/>
    <property type="match status" value="1"/>
</dbReference>
<dbReference type="NCBIfam" id="NF001453">
    <property type="entry name" value="PRK00312.1"/>
    <property type="match status" value="1"/>
</dbReference>
<dbReference type="GO" id="GO:0005737">
    <property type="term" value="C:cytoplasm"/>
    <property type="evidence" value="ECO:0007669"/>
    <property type="project" value="UniProtKB-SubCell"/>
</dbReference>
<comment type="similarity">
    <text evidence="2">Belongs to the methyltransferase superfamily. L-isoaspartyl/D-aspartyl protein methyltransferase family.</text>
</comment>
<evidence type="ECO:0000256" key="1">
    <source>
        <dbReference type="ARBA" id="ARBA00004496"/>
    </source>
</evidence>
<evidence type="ECO:0000313" key="10">
    <source>
        <dbReference type="EMBL" id="OHA41506.1"/>
    </source>
</evidence>
<evidence type="ECO:0000256" key="4">
    <source>
        <dbReference type="ARBA" id="ARBA00013346"/>
    </source>
</evidence>
<evidence type="ECO:0000313" key="11">
    <source>
        <dbReference type="Proteomes" id="UP000177269"/>
    </source>
</evidence>
<comment type="subcellular location">
    <subcellularLocation>
        <location evidence="1">Cytoplasm</location>
    </subcellularLocation>
</comment>
<evidence type="ECO:0000256" key="5">
    <source>
        <dbReference type="ARBA" id="ARBA00022490"/>
    </source>
</evidence>
<evidence type="ECO:0000256" key="3">
    <source>
        <dbReference type="ARBA" id="ARBA00011890"/>
    </source>
</evidence>
<gene>
    <name evidence="10" type="ORF">A3G52_00895</name>
</gene>